<organism evidence="3 4">
    <name type="scientific">Pseudoponticoccus marisrubri</name>
    <dbReference type="NCBI Taxonomy" id="1685382"/>
    <lineage>
        <taxon>Bacteria</taxon>
        <taxon>Pseudomonadati</taxon>
        <taxon>Pseudomonadota</taxon>
        <taxon>Alphaproteobacteria</taxon>
        <taxon>Rhodobacterales</taxon>
        <taxon>Roseobacteraceae</taxon>
        <taxon>Pseudoponticoccus</taxon>
    </lineage>
</organism>
<name>A0A0W7WQH3_9RHOB</name>
<evidence type="ECO:0000256" key="1">
    <source>
        <dbReference type="SAM" id="SignalP"/>
    </source>
</evidence>
<keyword evidence="1" id="KW-0732">Signal</keyword>
<dbReference type="InterPro" id="IPR014710">
    <property type="entry name" value="RmlC-like_jellyroll"/>
</dbReference>
<accession>A0A0W7WQH3</accession>
<dbReference type="InterPro" id="IPR011051">
    <property type="entry name" value="RmlC_Cupin_sf"/>
</dbReference>
<dbReference type="AlphaFoldDB" id="A0A0W7WQH3"/>
<feature type="chain" id="PRO_5006936562" description="Cupin type-2 domain-containing protein" evidence="1">
    <location>
        <begin position="18"/>
        <end position="133"/>
    </location>
</feature>
<protein>
    <recommendedName>
        <fullName evidence="2">Cupin type-2 domain-containing protein</fullName>
    </recommendedName>
</protein>
<dbReference type="Pfam" id="PF07883">
    <property type="entry name" value="Cupin_2"/>
    <property type="match status" value="1"/>
</dbReference>
<evidence type="ECO:0000313" key="4">
    <source>
        <dbReference type="Proteomes" id="UP000054396"/>
    </source>
</evidence>
<proteinExistence type="predicted"/>
<reference evidence="3 4" key="1">
    <citation type="submission" date="2015-12" db="EMBL/GenBank/DDBJ databases">
        <authorList>
            <person name="Shamseldin A."/>
            <person name="Moawad H."/>
            <person name="Abd El-Rahim W.M."/>
            <person name="Sadowsky M.J."/>
        </authorList>
    </citation>
    <scope>NUCLEOTIDE SEQUENCE [LARGE SCALE GENOMIC DNA]</scope>
    <source>
        <strain evidence="3 4">SJ5A-1</strain>
    </source>
</reference>
<evidence type="ECO:0000259" key="2">
    <source>
        <dbReference type="Pfam" id="PF07883"/>
    </source>
</evidence>
<dbReference type="Gene3D" id="2.60.120.10">
    <property type="entry name" value="Jelly Rolls"/>
    <property type="match status" value="1"/>
</dbReference>
<feature type="domain" description="Cupin type-2" evidence="2">
    <location>
        <begin position="53"/>
        <end position="118"/>
    </location>
</feature>
<dbReference type="InterPro" id="IPR013096">
    <property type="entry name" value="Cupin_2"/>
</dbReference>
<gene>
    <name evidence="3" type="ORF">AVJ23_03335</name>
</gene>
<dbReference type="Proteomes" id="UP000054396">
    <property type="component" value="Unassembled WGS sequence"/>
</dbReference>
<dbReference type="EMBL" id="LPXO01000001">
    <property type="protein sequence ID" value="KUF12756.1"/>
    <property type="molecule type" value="Genomic_DNA"/>
</dbReference>
<comment type="caution">
    <text evidence="3">The sequence shown here is derived from an EMBL/GenBank/DDBJ whole genome shotgun (WGS) entry which is preliminary data.</text>
</comment>
<keyword evidence="4" id="KW-1185">Reference proteome</keyword>
<dbReference type="STRING" id="1685382.AVJ23_03335"/>
<dbReference type="SUPFAM" id="SSF51182">
    <property type="entry name" value="RmlC-like cupins"/>
    <property type="match status" value="1"/>
</dbReference>
<evidence type="ECO:0000313" key="3">
    <source>
        <dbReference type="EMBL" id="KUF12756.1"/>
    </source>
</evidence>
<sequence>MFLAAAALALMPFAAMADSHAAAGSADLVNREVLQEKLLTGHDEMVVIVSKLVLAPGGRIPLHTHPGDEHAVIVTGGTATMPDGSTMDFADDTVMFFPAGMVHGGVTNAGETPIEILTTHVLEEGRPFQTLAE</sequence>
<feature type="signal peptide" evidence="1">
    <location>
        <begin position="1"/>
        <end position="17"/>
    </location>
</feature>